<evidence type="ECO:0000313" key="1">
    <source>
        <dbReference type="EMBL" id="CAH2276992.1"/>
    </source>
</evidence>
<gene>
    <name evidence="1" type="ORF">PECUL_23A000749</name>
</gene>
<name>A0AAD1RTR7_PELCU</name>
<accession>A0AAD1RTR7</accession>
<keyword evidence="2" id="KW-1185">Reference proteome</keyword>
<dbReference type="Proteomes" id="UP001295444">
    <property type="component" value="Chromosome 03"/>
</dbReference>
<protein>
    <recommendedName>
        <fullName evidence="3">Reverse transcriptase zinc-binding domain-containing protein</fullName>
    </recommendedName>
</protein>
<reference evidence="1" key="1">
    <citation type="submission" date="2022-03" db="EMBL/GenBank/DDBJ databases">
        <authorList>
            <person name="Alioto T."/>
            <person name="Alioto T."/>
            <person name="Gomez Garrido J."/>
        </authorList>
    </citation>
    <scope>NUCLEOTIDE SEQUENCE</scope>
</reference>
<evidence type="ECO:0000313" key="2">
    <source>
        <dbReference type="Proteomes" id="UP001295444"/>
    </source>
</evidence>
<organism evidence="1 2">
    <name type="scientific">Pelobates cultripes</name>
    <name type="common">Western spadefoot toad</name>
    <dbReference type="NCBI Taxonomy" id="61616"/>
    <lineage>
        <taxon>Eukaryota</taxon>
        <taxon>Metazoa</taxon>
        <taxon>Chordata</taxon>
        <taxon>Craniata</taxon>
        <taxon>Vertebrata</taxon>
        <taxon>Euteleostomi</taxon>
        <taxon>Amphibia</taxon>
        <taxon>Batrachia</taxon>
        <taxon>Anura</taxon>
        <taxon>Pelobatoidea</taxon>
        <taxon>Pelobatidae</taxon>
        <taxon>Pelobates</taxon>
    </lineage>
</organism>
<sequence>MFWTPKPHRQDTTQLLPTTQHILHHWDASRHHLVHYLPVPLATPLEVLATLIPTWDKKPWQQGGITEVGQLYEGGKLRPFPDIQREYNLSSRLIFPYLQIKSCLSQNKPSANNAREHLSEFELLCTHRKPLKKLISINYSLLLQKADTPNDTHIQSWHSELGRSITKDKWDKAYSSHRGITSCATHLELQRKLLYRWYLVPARIHHMWPQSTDKCWRCGHQRGTMTHVWWTCENIKPFWHEVQNVISNIVRTQVTLTLELCILFIPPDGTAKATWTAMYHVLISAATLIARFWKQVAIPSRGLHIQQVSLNWVYETAFANQFGTKKHLKQAHVMWMEFLSNHTTQAAPKECLPTPTQDDTP</sequence>
<proteinExistence type="predicted"/>
<dbReference type="EMBL" id="OW240914">
    <property type="protein sequence ID" value="CAH2276992.1"/>
    <property type="molecule type" value="Genomic_DNA"/>
</dbReference>
<evidence type="ECO:0008006" key="3">
    <source>
        <dbReference type="Google" id="ProtNLM"/>
    </source>
</evidence>
<dbReference type="AlphaFoldDB" id="A0AAD1RTR7"/>